<dbReference type="OrthoDB" id="9805197at2"/>
<comment type="caution">
    <text evidence="13">The sequence shown here is derived from an EMBL/GenBank/DDBJ whole genome shotgun (WGS) entry which is preliminary data.</text>
</comment>
<dbReference type="PANTHER" id="PTHR46425">
    <property type="entry name" value="TRANSCRIPTION TERMINATION FACTOR RHO"/>
    <property type="match status" value="1"/>
</dbReference>
<dbReference type="Pfam" id="PF00006">
    <property type="entry name" value="ATP-synt_ab"/>
    <property type="match status" value="1"/>
</dbReference>
<reference evidence="13 14" key="1">
    <citation type="journal article" date="2014" name="Genome Announc.">
        <title>Draft Genome Sequence of the Iron-Oxidizing, Acidophilic, and Halotolerant 'Thiobacillus prosperus' Type Strain DSM 5130.</title>
        <authorList>
            <person name="Ossandon F.J."/>
            <person name="Cardenas J.P."/>
            <person name="Corbett M."/>
            <person name="Quatrini R."/>
            <person name="Holmes D.S."/>
            <person name="Watkin E."/>
        </authorList>
    </citation>
    <scope>NUCLEOTIDE SEQUENCE [LARGE SCALE GENOMIC DNA]</scope>
    <source>
        <strain evidence="13 14">DSM 5130</strain>
    </source>
</reference>
<dbReference type="CDD" id="cd04459">
    <property type="entry name" value="Rho_CSD"/>
    <property type="match status" value="1"/>
</dbReference>
<keyword evidence="2 9" id="KW-0547">Nucleotide-binding</keyword>
<evidence type="ECO:0000256" key="2">
    <source>
        <dbReference type="ARBA" id="ARBA00022741"/>
    </source>
</evidence>
<evidence type="ECO:0000256" key="8">
    <source>
        <dbReference type="ARBA" id="ARBA00023163"/>
    </source>
</evidence>
<gene>
    <name evidence="9" type="primary">rho</name>
    <name evidence="13" type="ORF">Thpro_021985</name>
</gene>
<comment type="similarity">
    <text evidence="9 11">Belongs to the Rho family.</text>
</comment>
<dbReference type="Gene3D" id="1.10.720.10">
    <property type="match status" value="1"/>
</dbReference>
<dbReference type="FunFam" id="2.40.50.140:FF:000010">
    <property type="entry name" value="Transcription termination factor Rho"/>
    <property type="match status" value="1"/>
</dbReference>
<accession>A0A1A6C520</accession>
<dbReference type="InterPro" id="IPR011113">
    <property type="entry name" value="Rho_RNA-bd"/>
</dbReference>
<dbReference type="GO" id="GO:0004386">
    <property type="term" value="F:helicase activity"/>
    <property type="evidence" value="ECO:0007669"/>
    <property type="project" value="UniProtKB-UniRule"/>
</dbReference>
<feature type="site" description="RNA-binding 2" evidence="9">
    <location>
        <position position="326"/>
    </location>
</feature>
<dbReference type="CDD" id="cd01128">
    <property type="entry name" value="rho_factor_C"/>
    <property type="match status" value="1"/>
</dbReference>
<dbReference type="GO" id="GO:0003723">
    <property type="term" value="F:RNA binding"/>
    <property type="evidence" value="ECO:0007669"/>
    <property type="project" value="UniProtKB-UniRule"/>
</dbReference>
<dbReference type="SMART" id="SM00357">
    <property type="entry name" value="CSP"/>
    <property type="match status" value="1"/>
</dbReference>
<proteinExistence type="inferred from homology"/>
<dbReference type="Gene3D" id="2.40.50.140">
    <property type="entry name" value="Nucleic acid-binding proteins"/>
    <property type="match status" value="1"/>
</dbReference>
<evidence type="ECO:0000256" key="3">
    <source>
        <dbReference type="ARBA" id="ARBA00022801"/>
    </source>
</evidence>
<dbReference type="HAMAP" id="MF_01884">
    <property type="entry name" value="Rho"/>
    <property type="match status" value="1"/>
</dbReference>
<keyword evidence="14" id="KW-1185">Reference proteome</keyword>
<dbReference type="GO" id="GO:0006353">
    <property type="term" value="P:DNA-templated transcription termination"/>
    <property type="evidence" value="ECO:0007669"/>
    <property type="project" value="UniProtKB-UniRule"/>
</dbReference>
<dbReference type="InterPro" id="IPR041703">
    <property type="entry name" value="Rho_factor_ATP-bd"/>
</dbReference>
<feature type="binding site" evidence="9">
    <location>
        <begin position="181"/>
        <end position="186"/>
    </location>
    <ligand>
        <name>ATP</name>
        <dbReference type="ChEBI" id="CHEBI:30616"/>
    </ligand>
</feature>
<dbReference type="InterPro" id="IPR000194">
    <property type="entry name" value="ATPase_F1/V1/A1_a/bsu_nucl-bd"/>
</dbReference>
<dbReference type="InterPro" id="IPR003593">
    <property type="entry name" value="AAA+_ATPase"/>
</dbReference>
<keyword evidence="5 9" id="KW-0067">ATP-binding</keyword>
<dbReference type="SUPFAM" id="SSF68912">
    <property type="entry name" value="Rho N-terminal domain-like"/>
    <property type="match status" value="1"/>
</dbReference>
<evidence type="ECO:0000256" key="10">
    <source>
        <dbReference type="NCBIfam" id="TIGR00767"/>
    </source>
</evidence>
<feature type="region of interest" description="RNA-binding 1" evidence="9">
    <location>
        <begin position="78"/>
        <end position="80"/>
    </location>
</feature>
<keyword evidence="8 9" id="KW-0804">Transcription</keyword>
<name>A0A1A6C520_9GAMM</name>
<feature type="region of interest" description="RNA-binding 1" evidence="9">
    <location>
        <begin position="61"/>
        <end position="66"/>
    </location>
</feature>
<evidence type="ECO:0000256" key="9">
    <source>
        <dbReference type="HAMAP-Rule" id="MF_01884"/>
    </source>
</evidence>
<comment type="function">
    <text evidence="9">Facilitates transcription termination by a mechanism that involves Rho binding to the nascent RNA, activation of Rho's RNA-dependent ATPase activity, and release of the mRNA from the DNA template.</text>
</comment>
<evidence type="ECO:0000256" key="11">
    <source>
        <dbReference type="PROSITE-ProRule" id="PRU01203"/>
    </source>
</evidence>
<dbReference type="PROSITE" id="PS51856">
    <property type="entry name" value="RHO_RNA_BD"/>
    <property type="match status" value="1"/>
</dbReference>
<dbReference type="GO" id="GO:0008186">
    <property type="term" value="F:ATP-dependent activity, acting on RNA"/>
    <property type="evidence" value="ECO:0007669"/>
    <property type="project" value="UniProtKB-UniRule"/>
</dbReference>
<keyword evidence="7 9" id="KW-0805">Transcription regulation</keyword>
<dbReference type="EMBL" id="JQSG02000003">
    <property type="protein sequence ID" value="OBS09657.1"/>
    <property type="molecule type" value="Genomic_DNA"/>
</dbReference>
<organism evidence="13 14">
    <name type="scientific">Acidihalobacter prosperus</name>
    <dbReference type="NCBI Taxonomy" id="160660"/>
    <lineage>
        <taxon>Bacteria</taxon>
        <taxon>Pseudomonadati</taxon>
        <taxon>Pseudomonadota</taxon>
        <taxon>Gammaproteobacteria</taxon>
        <taxon>Chromatiales</taxon>
        <taxon>Ectothiorhodospiraceae</taxon>
        <taxon>Acidihalobacter</taxon>
    </lineage>
</organism>
<comment type="subunit">
    <text evidence="9">Homohexamer. The homohexamer assembles into an open ring structure.</text>
</comment>
<dbReference type="EC" id="3.6.4.-" evidence="9 10"/>
<feature type="region of interest" description="RNA-binding 1" evidence="9">
    <location>
        <begin position="108"/>
        <end position="110"/>
    </location>
</feature>
<feature type="binding site" evidence="9">
    <location>
        <begin position="169"/>
        <end position="174"/>
    </location>
    <ligand>
        <name>ATP</name>
        <dbReference type="ChEBI" id="CHEBI:30616"/>
    </ligand>
</feature>
<dbReference type="InterPro" id="IPR011112">
    <property type="entry name" value="Rho-like_N"/>
</dbReference>
<dbReference type="FunFam" id="3.40.50.300:FF:000072">
    <property type="entry name" value="Transcription termination factor Rho"/>
    <property type="match status" value="1"/>
</dbReference>
<dbReference type="Pfam" id="PF07497">
    <property type="entry name" value="Rho_RNA_bind"/>
    <property type="match status" value="1"/>
</dbReference>
<sequence length="419" mass="47111">MNLTELKQMPAAEVVELARSMNIEGTARARKQDIIFSMLKAHAKNGEDIYGDGVLEILQDGFGFLRGADSSYLAGPDDIYVSPSQIRRFNLRTGDTISGKIRPPKEGERYFALLKVDRINFEPPEHAKHKVLFENLTPLHAQNRMRIERGNGSTEDITARVIDIVAPFGKGQRGLIVSPPKAGKTMMMQNIAQSIASNYPDCYLIVLLIDERPEEVTEMSRMVQGEVISSTFDEPASRHVQVAEMVIEKAKRLVEHKRDVVILLDSITRLARAYNTVVPSSGKVLTGGVDANALHRPKRFFGAARNIEEGGSLTIIATALVDTGSKMDEVIYEEFKGTGNMEVHLDRRIAEKRVYPAININRSGTRREELLTDPEELQKLWILRKFLHGMDDLDAMEFLLGRLQQTKTNNEFFDAMKRS</sequence>
<dbReference type="GO" id="GO:0016787">
    <property type="term" value="F:hydrolase activity"/>
    <property type="evidence" value="ECO:0007669"/>
    <property type="project" value="UniProtKB-KW"/>
</dbReference>
<keyword evidence="6 9" id="KW-0694">RNA-binding</keyword>
<dbReference type="NCBIfam" id="NF006886">
    <property type="entry name" value="PRK09376.1"/>
    <property type="match status" value="1"/>
</dbReference>
<evidence type="ECO:0000256" key="4">
    <source>
        <dbReference type="ARBA" id="ARBA00022806"/>
    </source>
</evidence>
<dbReference type="SUPFAM" id="SSF52540">
    <property type="entry name" value="P-loop containing nucleoside triphosphate hydrolases"/>
    <property type="match status" value="1"/>
</dbReference>
<feature type="domain" description="Rho RNA-BD" evidence="12">
    <location>
        <begin position="48"/>
        <end position="123"/>
    </location>
</feature>
<evidence type="ECO:0000313" key="14">
    <source>
        <dbReference type="Proteomes" id="UP000029273"/>
    </source>
</evidence>
<dbReference type="InterPro" id="IPR011129">
    <property type="entry name" value="CSD"/>
</dbReference>
<dbReference type="NCBIfam" id="TIGR00767">
    <property type="entry name" value="rho"/>
    <property type="match status" value="1"/>
</dbReference>
<dbReference type="STRING" id="160660.BJI67_02870"/>
<evidence type="ECO:0000313" key="13">
    <source>
        <dbReference type="EMBL" id="OBS09657.1"/>
    </source>
</evidence>
<dbReference type="InterPro" id="IPR036269">
    <property type="entry name" value="Rho_N_sf"/>
</dbReference>
<dbReference type="Gene3D" id="3.40.50.300">
    <property type="entry name" value="P-loop containing nucleotide triphosphate hydrolases"/>
    <property type="match status" value="1"/>
</dbReference>
<dbReference type="Pfam" id="PF07498">
    <property type="entry name" value="Rho_N"/>
    <property type="match status" value="1"/>
</dbReference>
<feature type="binding site" evidence="9">
    <location>
        <position position="212"/>
    </location>
    <ligand>
        <name>ATP</name>
        <dbReference type="ChEBI" id="CHEBI:30616"/>
    </ligand>
</feature>
<dbReference type="Proteomes" id="UP000029273">
    <property type="component" value="Unassembled WGS sequence"/>
</dbReference>
<dbReference type="InterPro" id="IPR004665">
    <property type="entry name" value="Term_rho"/>
</dbReference>
<keyword evidence="4 9" id="KW-0347">Helicase</keyword>
<dbReference type="AlphaFoldDB" id="A0A1A6C520"/>
<evidence type="ECO:0000256" key="6">
    <source>
        <dbReference type="ARBA" id="ARBA00022884"/>
    </source>
</evidence>
<dbReference type="SUPFAM" id="SSF50249">
    <property type="entry name" value="Nucleic acid-binding proteins"/>
    <property type="match status" value="1"/>
</dbReference>
<keyword evidence="3 9" id="KW-0378">Hydrolase</keyword>
<dbReference type="InterPro" id="IPR027417">
    <property type="entry name" value="P-loop_NTPase"/>
</dbReference>
<keyword evidence="1 9" id="KW-0806">Transcription termination</keyword>
<evidence type="ECO:0000259" key="12">
    <source>
        <dbReference type="PROSITE" id="PS51856"/>
    </source>
</evidence>
<protein>
    <recommendedName>
        <fullName evidence="9 10">Transcription termination factor Rho</fullName>
        <ecNumber evidence="9 10">3.6.4.-</ecNumber>
    </recommendedName>
    <alternativeName>
        <fullName evidence="9">ATP-dependent helicase Rho</fullName>
    </alternativeName>
</protein>
<evidence type="ECO:0000256" key="1">
    <source>
        <dbReference type="ARBA" id="ARBA00022472"/>
    </source>
</evidence>
<dbReference type="PANTHER" id="PTHR46425:SF1">
    <property type="entry name" value="TRANSCRIPTION TERMINATION FACTOR RHO"/>
    <property type="match status" value="1"/>
</dbReference>
<feature type="region of interest" description="RNA-binding 2" evidence="9">
    <location>
        <begin position="284"/>
        <end position="288"/>
    </location>
</feature>
<dbReference type="SMART" id="SM00382">
    <property type="entry name" value="AAA"/>
    <property type="match status" value="1"/>
</dbReference>
<evidence type="ECO:0000256" key="7">
    <source>
        <dbReference type="ARBA" id="ARBA00023015"/>
    </source>
</evidence>
<dbReference type="InterPro" id="IPR012340">
    <property type="entry name" value="NA-bd_OB-fold"/>
</dbReference>
<evidence type="ECO:0000256" key="5">
    <source>
        <dbReference type="ARBA" id="ARBA00022840"/>
    </source>
</evidence>
<dbReference type="GO" id="GO:0005524">
    <property type="term" value="F:ATP binding"/>
    <property type="evidence" value="ECO:0007669"/>
    <property type="project" value="UniProtKB-UniRule"/>
</dbReference>
<dbReference type="SMART" id="SM00959">
    <property type="entry name" value="Rho_N"/>
    <property type="match status" value="1"/>
</dbReference>
<dbReference type="GO" id="GO:0005829">
    <property type="term" value="C:cytosol"/>
    <property type="evidence" value="ECO:0007669"/>
    <property type="project" value="UniProtKB-ARBA"/>
</dbReference>
<dbReference type="RefSeq" id="WP_038092438.1">
    <property type="nucleotide sequence ID" value="NZ_JQSG02000003.1"/>
</dbReference>